<accession>A0A3N4IIJ2</accession>
<keyword evidence="1" id="KW-0812">Transmembrane</keyword>
<keyword evidence="1" id="KW-1133">Transmembrane helix</keyword>
<evidence type="ECO:0000313" key="3">
    <source>
        <dbReference type="Proteomes" id="UP000275078"/>
    </source>
</evidence>
<dbReference type="EMBL" id="ML119652">
    <property type="protein sequence ID" value="RPA85659.1"/>
    <property type="molecule type" value="Genomic_DNA"/>
</dbReference>
<proteinExistence type="predicted"/>
<dbReference type="Proteomes" id="UP000275078">
    <property type="component" value="Unassembled WGS sequence"/>
</dbReference>
<keyword evidence="1" id="KW-0472">Membrane</keyword>
<keyword evidence="3" id="KW-1185">Reference proteome</keyword>
<reference evidence="2 3" key="1">
    <citation type="journal article" date="2018" name="Nat. Ecol. Evol.">
        <title>Pezizomycetes genomes reveal the molecular basis of ectomycorrhizal truffle lifestyle.</title>
        <authorList>
            <person name="Murat C."/>
            <person name="Payen T."/>
            <person name="Noel B."/>
            <person name="Kuo A."/>
            <person name="Morin E."/>
            <person name="Chen J."/>
            <person name="Kohler A."/>
            <person name="Krizsan K."/>
            <person name="Balestrini R."/>
            <person name="Da Silva C."/>
            <person name="Montanini B."/>
            <person name="Hainaut M."/>
            <person name="Levati E."/>
            <person name="Barry K.W."/>
            <person name="Belfiori B."/>
            <person name="Cichocki N."/>
            <person name="Clum A."/>
            <person name="Dockter R.B."/>
            <person name="Fauchery L."/>
            <person name="Guy J."/>
            <person name="Iotti M."/>
            <person name="Le Tacon F."/>
            <person name="Lindquist E.A."/>
            <person name="Lipzen A."/>
            <person name="Malagnac F."/>
            <person name="Mello A."/>
            <person name="Molinier V."/>
            <person name="Miyauchi S."/>
            <person name="Poulain J."/>
            <person name="Riccioni C."/>
            <person name="Rubini A."/>
            <person name="Sitrit Y."/>
            <person name="Splivallo R."/>
            <person name="Traeger S."/>
            <person name="Wang M."/>
            <person name="Zifcakova L."/>
            <person name="Wipf D."/>
            <person name="Zambonelli A."/>
            <person name="Paolocci F."/>
            <person name="Nowrousian M."/>
            <person name="Ottonello S."/>
            <person name="Baldrian P."/>
            <person name="Spatafora J.W."/>
            <person name="Henrissat B."/>
            <person name="Nagy L.G."/>
            <person name="Aury J.M."/>
            <person name="Wincker P."/>
            <person name="Grigoriev I.V."/>
            <person name="Bonfante P."/>
            <person name="Martin F.M."/>
        </authorList>
    </citation>
    <scope>NUCLEOTIDE SEQUENCE [LARGE SCALE GENOMIC DNA]</scope>
    <source>
        <strain evidence="2 3">RN42</strain>
    </source>
</reference>
<organism evidence="2 3">
    <name type="scientific">Ascobolus immersus RN42</name>
    <dbReference type="NCBI Taxonomy" id="1160509"/>
    <lineage>
        <taxon>Eukaryota</taxon>
        <taxon>Fungi</taxon>
        <taxon>Dikarya</taxon>
        <taxon>Ascomycota</taxon>
        <taxon>Pezizomycotina</taxon>
        <taxon>Pezizomycetes</taxon>
        <taxon>Pezizales</taxon>
        <taxon>Ascobolaceae</taxon>
        <taxon>Ascobolus</taxon>
    </lineage>
</organism>
<sequence>MVGLPRGLLFPILPCNTLTTLELVDVIFNFRNNPVFAHKCDTFKDFTFSHCLRVLKAKHDSVPEDVRRCDVESARRNQQPRFVYMSKQAYNFSDLTACGFANALVLAFGLFVYFDVAYNVFRALFSTYQEVMAKDLRMQWKEFWLRWNLKLAKREVEEANRSYAQAEAEWKRL</sequence>
<dbReference type="AlphaFoldDB" id="A0A3N4IIJ2"/>
<name>A0A3N4IIJ2_ASCIM</name>
<protein>
    <submittedName>
        <fullName evidence="2">Uncharacterized protein</fullName>
    </submittedName>
</protein>
<evidence type="ECO:0000313" key="2">
    <source>
        <dbReference type="EMBL" id="RPA85659.1"/>
    </source>
</evidence>
<gene>
    <name evidence="2" type="ORF">BJ508DRAFT_373263</name>
</gene>
<evidence type="ECO:0000256" key="1">
    <source>
        <dbReference type="SAM" id="Phobius"/>
    </source>
</evidence>
<feature type="transmembrane region" description="Helical" evidence="1">
    <location>
        <begin position="95"/>
        <end position="114"/>
    </location>
</feature>